<evidence type="ECO:0000313" key="1">
    <source>
        <dbReference type="EMBL" id="KAK4771512.1"/>
    </source>
</evidence>
<name>A0AAN7QLH6_9MYRT</name>
<reference evidence="1 2" key="1">
    <citation type="journal article" date="2023" name="Hortic Res">
        <title>Pangenome of water caltrop reveals structural variations and asymmetric subgenome divergence after allopolyploidization.</title>
        <authorList>
            <person name="Zhang X."/>
            <person name="Chen Y."/>
            <person name="Wang L."/>
            <person name="Yuan Y."/>
            <person name="Fang M."/>
            <person name="Shi L."/>
            <person name="Lu R."/>
            <person name="Comes H.P."/>
            <person name="Ma Y."/>
            <person name="Chen Y."/>
            <person name="Huang G."/>
            <person name="Zhou Y."/>
            <person name="Zheng Z."/>
            <person name="Qiu Y."/>
        </authorList>
    </citation>
    <scope>NUCLEOTIDE SEQUENCE [LARGE SCALE GENOMIC DNA]</scope>
    <source>
        <tissue evidence="1">Roots</tissue>
    </source>
</reference>
<keyword evidence="2" id="KW-1185">Reference proteome</keyword>
<dbReference type="AlphaFoldDB" id="A0AAN7QLH6"/>
<accession>A0AAN7QLH6</accession>
<sequence length="98" mass="11215">MGAEMVGIIRCICIIPLNPSMLLLVPEIGYELVVVNNVKPKRNLRRVCDAQNGFYSINSTNQKPQRPVRIHSFGISRQEIVRLPIYMEDYPIASKCVW</sequence>
<gene>
    <name evidence="1" type="ORF">SAY87_032044</name>
</gene>
<dbReference type="Proteomes" id="UP001345219">
    <property type="component" value="Chromosome 24"/>
</dbReference>
<comment type="caution">
    <text evidence="1">The sequence shown here is derived from an EMBL/GenBank/DDBJ whole genome shotgun (WGS) entry which is preliminary data.</text>
</comment>
<proteinExistence type="predicted"/>
<dbReference type="EMBL" id="JAXIOK010000005">
    <property type="protein sequence ID" value="KAK4771512.1"/>
    <property type="molecule type" value="Genomic_DNA"/>
</dbReference>
<protein>
    <submittedName>
        <fullName evidence="1">Uncharacterized protein</fullName>
    </submittedName>
</protein>
<organism evidence="1 2">
    <name type="scientific">Trapa incisa</name>
    <dbReference type="NCBI Taxonomy" id="236973"/>
    <lineage>
        <taxon>Eukaryota</taxon>
        <taxon>Viridiplantae</taxon>
        <taxon>Streptophyta</taxon>
        <taxon>Embryophyta</taxon>
        <taxon>Tracheophyta</taxon>
        <taxon>Spermatophyta</taxon>
        <taxon>Magnoliopsida</taxon>
        <taxon>eudicotyledons</taxon>
        <taxon>Gunneridae</taxon>
        <taxon>Pentapetalae</taxon>
        <taxon>rosids</taxon>
        <taxon>malvids</taxon>
        <taxon>Myrtales</taxon>
        <taxon>Lythraceae</taxon>
        <taxon>Trapa</taxon>
    </lineage>
</organism>
<evidence type="ECO:0000313" key="2">
    <source>
        <dbReference type="Proteomes" id="UP001345219"/>
    </source>
</evidence>